<feature type="compositionally biased region" description="Basic and acidic residues" evidence="2">
    <location>
        <begin position="434"/>
        <end position="451"/>
    </location>
</feature>
<evidence type="ECO:0000256" key="2">
    <source>
        <dbReference type="SAM" id="MobiDB-lite"/>
    </source>
</evidence>
<dbReference type="InterPro" id="IPR039272">
    <property type="entry name" value="CLEC16A/TT9"/>
</dbReference>
<feature type="region of interest" description="Disordered" evidence="2">
    <location>
        <begin position="1242"/>
        <end position="1265"/>
    </location>
</feature>
<feature type="compositionally biased region" description="Basic and acidic residues" evidence="2">
    <location>
        <begin position="792"/>
        <end position="826"/>
    </location>
</feature>
<feature type="compositionally biased region" description="Basic and acidic residues" evidence="2">
    <location>
        <begin position="371"/>
        <end position="381"/>
    </location>
</feature>
<reference evidence="4 5" key="1">
    <citation type="submission" date="2014-02" db="EMBL/GenBank/DDBJ databases">
        <authorList>
            <person name="Sibley D."/>
            <person name="Venepally P."/>
            <person name="Karamycheva S."/>
            <person name="Hadjithomas M."/>
            <person name="Khan A."/>
            <person name="Brunk B."/>
            <person name="Roos D."/>
            <person name="Caler E."/>
            <person name="Lorenzi H."/>
        </authorList>
    </citation>
    <scope>NUCLEOTIDE SEQUENCE [LARGE SCALE GENOMIC DNA]</scope>
    <source>
        <strain evidence="4 5">GAB2-2007-GAL-DOM2</strain>
    </source>
</reference>
<dbReference type="PANTHER" id="PTHR21481">
    <property type="entry name" value="PROTEIN CLEC16A"/>
    <property type="match status" value="1"/>
</dbReference>
<feature type="region of interest" description="Disordered" evidence="2">
    <location>
        <begin position="257"/>
        <end position="276"/>
    </location>
</feature>
<dbReference type="Pfam" id="PF09758">
    <property type="entry name" value="FPL"/>
    <property type="match status" value="1"/>
</dbReference>
<gene>
    <name evidence="4" type="ORF">TGDOM2_313590A</name>
</gene>
<feature type="compositionally biased region" description="Basic and acidic residues" evidence="2">
    <location>
        <begin position="1313"/>
        <end position="1330"/>
    </location>
</feature>
<feature type="compositionally biased region" description="Basic and acidic residues" evidence="2">
    <location>
        <begin position="1087"/>
        <end position="1108"/>
    </location>
</feature>
<feature type="region of interest" description="Disordered" evidence="2">
    <location>
        <begin position="420"/>
        <end position="625"/>
    </location>
</feature>
<feature type="compositionally biased region" description="Low complexity" evidence="2">
    <location>
        <begin position="257"/>
        <end position="271"/>
    </location>
</feature>
<feature type="region of interest" description="Disordered" evidence="2">
    <location>
        <begin position="727"/>
        <end position="914"/>
    </location>
</feature>
<dbReference type="GO" id="GO:0005794">
    <property type="term" value="C:Golgi apparatus"/>
    <property type="evidence" value="ECO:0007669"/>
    <property type="project" value="TreeGrafter"/>
</dbReference>
<feature type="compositionally biased region" description="Polar residues" evidence="2">
    <location>
        <begin position="899"/>
        <end position="913"/>
    </location>
</feature>
<dbReference type="InterPro" id="IPR019155">
    <property type="entry name" value="CLEC16A/TT9_N"/>
</dbReference>
<feature type="region of interest" description="Disordered" evidence="2">
    <location>
        <begin position="368"/>
        <end position="403"/>
    </location>
</feature>
<keyword evidence="1" id="KW-0072">Autophagy</keyword>
<feature type="compositionally biased region" description="Basic and acidic residues" evidence="2">
    <location>
        <begin position="873"/>
        <end position="891"/>
    </location>
</feature>
<dbReference type="OrthoDB" id="332958at2759"/>
<feature type="compositionally biased region" description="Basic and acidic residues" evidence="2">
    <location>
        <begin position="460"/>
        <end position="470"/>
    </location>
</feature>
<accession>A0A086JZF1</accession>
<evidence type="ECO:0000313" key="5">
    <source>
        <dbReference type="Proteomes" id="UP000028837"/>
    </source>
</evidence>
<name>A0A086JZF1_TOXGO</name>
<dbReference type="GO" id="GO:0006914">
    <property type="term" value="P:autophagy"/>
    <property type="evidence" value="ECO:0007669"/>
    <property type="project" value="UniProtKB-KW"/>
</dbReference>
<feature type="compositionally biased region" description="Basic residues" evidence="2">
    <location>
        <begin position="558"/>
        <end position="569"/>
    </location>
</feature>
<dbReference type="GO" id="GO:0007034">
    <property type="term" value="P:vacuolar transport"/>
    <property type="evidence" value="ECO:0007669"/>
    <property type="project" value="TreeGrafter"/>
</dbReference>
<feature type="region of interest" description="Disordered" evidence="2">
    <location>
        <begin position="1280"/>
        <end position="1385"/>
    </location>
</feature>
<dbReference type="VEuPathDB" id="ToxoDB:TGDOM2_313590A"/>
<feature type="compositionally biased region" description="Basic and acidic residues" evidence="2">
    <location>
        <begin position="542"/>
        <end position="557"/>
    </location>
</feature>
<dbReference type="GO" id="GO:1901096">
    <property type="term" value="P:regulation of autophagosome maturation"/>
    <property type="evidence" value="ECO:0007669"/>
    <property type="project" value="TreeGrafter"/>
</dbReference>
<comment type="caution">
    <text evidence="4">The sequence shown here is derived from an EMBL/GenBank/DDBJ whole genome shotgun (WGS) entry which is preliminary data.</text>
</comment>
<evidence type="ECO:0000259" key="3">
    <source>
        <dbReference type="Pfam" id="PF09758"/>
    </source>
</evidence>
<sequence>MWFWGSAGFASGAFKDAVSHHGSSKQDFFTEGHLQDLFDALHAFDTIDDRNRDAAVEILRQIAELLVWGERHKNEAFFDIFCEQNILSYFVDIVSQPRVANAVKVQLLQTLSILVQNTHRKTAIYYLFSNNYINTLLRTPYDFSNEELVAWYVSFIKGLSLLVNHDTVKLFLNKRAPSFPVFSEAVKFFVHRDSMVRTHVRTVTLSIFKIREPVVEEFLVRHSAFFSHIACYLRAQWAERCRGLRACRRLSPRYHASTTTSTSSRSAASASPCGRDTPGTAACVAALKSGFSECEEFLFYIQDIFGIGVEAYNTLLVERLLLYTYLPLLVGCLCRGAPRETTVRRFASSLPSLPASSVAPSLSSSASFLSKRGERGDRRSSPDALRPRHRWRSKSVGRQATPADAGEFLLASSNRGNAGDLLYTRGGRAVPRAQAERDQSSPRRGEARGETEPSEEESDKAEARRGELGKKAHGRRGRRHDAGEQEGEGDASPERRGVADVPPKRRPRRLRGPAELELVMTPLTGQTSRRGTAEEDPTTETEASREEPAEREAETHAKKGNAGRLSRSRAKTETPGFVQKRNAKPGSEEAVASERTRHVEWRRRRERERGSLRDSGKREARGASVPVSFASCASTDDACEGPQTADDTPQVVALYLLIQSFTTIQHPDLLRPVLALLLLPRVPESLLRLCAAHLPPTPASYVALESPAQCAGRVELFLPDESADAAGAVEDENEAASRWRGCKPPQGGGEAGRERRNSAVIRADGEMPQARGLKRELGSGASATTTANRPTGRAEGDPLRSRERETLVNGREEKETEGKREERRDEETNEEGGEKNLTPTLTDAEHEEFEGSTLSRSASASRPPLFASFSFERGGRSPAERASKEADSRRRVDARKRFSLSTGRTKEAASSSLPARASKIENAFVNASTASKAFRCTRASSGVSITGGVSTTGGVSALEASGEKGRTRDGEETSFLKRHDGHRGLQCGGFCSSGTEQEEGVLSFPSAAQRDFGTCPSLSASAVLATRRPLLQKAQKEIQRAFEENLFFSLCSEDVSSPISRCQSRSESHARQTVSAVWGGLGEGAGDGERGSEGCREGDSEGREEQPRRSGHWASEMGAEGRRPSWGSSRDSFPEEDEDTVWVTNPYRRALEYFVGAEAASRRRRDTAVLLGGALLHAVLSHPTVTSVFLQNAGVLPSLRPARGRRAPRFRRSMSPESSYGDRVLASASCVPLSAFASAASSSFTAPSPRPASSSSLTSSSSAPPFSTLHARLSSFVSLPSRAEMETEERESPRGADADSAGKGTPTAEAGALEEKGRLEDPKTTKKDAEEPQAAGQEARGNKQREERREEEDASELQEEARTPRAQDWRKTAEGSEEEDANETRLRACEKCRDDRTDSRPGNQFRIACRWSLLKTLLDAVQQNAHETFMRPVTVTLVCRVASLCVLSVLGRLGVSSLSPVVSSTRVSGCGKVGTRRKRFLLLRLLDEGLRRLSCKVKDLRKAATASVQLALMDADTHAHADGGFANPDNSHCPVALFWEEWESVKNAPPFDSGALSRDSRMLLPAAVAGMSSQGGSGA</sequence>
<dbReference type="EMBL" id="AHZU02001006">
    <property type="protein sequence ID" value="KFG37519.1"/>
    <property type="molecule type" value="Genomic_DNA"/>
</dbReference>
<dbReference type="GO" id="GO:0005770">
    <property type="term" value="C:late endosome"/>
    <property type="evidence" value="ECO:0007669"/>
    <property type="project" value="TreeGrafter"/>
</dbReference>
<dbReference type="Proteomes" id="UP000028837">
    <property type="component" value="Unassembled WGS sequence"/>
</dbReference>
<dbReference type="PANTHER" id="PTHR21481:SF0">
    <property type="entry name" value="PROTEIN CLEC16A"/>
    <property type="match status" value="1"/>
</dbReference>
<proteinExistence type="predicted"/>
<feature type="region of interest" description="Disordered" evidence="2">
    <location>
        <begin position="1073"/>
        <end position="1138"/>
    </location>
</feature>
<feature type="compositionally biased region" description="Basic and acidic residues" evidence="2">
    <location>
        <begin position="607"/>
        <end position="621"/>
    </location>
</feature>
<feature type="compositionally biased region" description="Acidic residues" evidence="2">
    <location>
        <begin position="1349"/>
        <end position="1358"/>
    </location>
</feature>
<feature type="non-terminal residue" evidence="4">
    <location>
        <position position="1579"/>
    </location>
</feature>
<evidence type="ECO:0000313" key="4">
    <source>
        <dbReference type="EMBL" id="KFG37519.1"/>
    </source>
</evidence>
<feature type="compositionally biased region" description="Basic and acidic residues" evidence="2">
    <location>
        <begin position="1359"/>
        <end position="1374"/>
    </location>
</feature>
<evidence type="ECO:0000256" key="1">
    <source>
        <dbReference type="ARBA" id="ARBA00023006"/>
    </source>
</evidence>
<protein>
    <submittedName>
        <fullName evidence="4">Putative CLEC16A</fullName>
    </submittedName>
</protein>
<organism evidence="4 5">
    <name type="scientific">Toxoplasma gondii GAB2-2007-GAL-DOM2</name>
    <dbReference type="NCBI Taxonomy" id="1130820"/>
    <lineage>
        <taxon>Eukaryota</taxon>
        <taxon>Sar</taxon>
        <taxon>Alveolata</taxon>
        <taxon>Apicomplexa</taxon>
        <taxon>Conoidasida</taxon>
        <taxon>Coccidia</taxon>
        <taxon>Eucoccidiorida</taxon>
        <taxon>Eimeriorina</taxon>
        <taxon>Sarcocystidae</taxon>
        <taxon>Toxoplasma</taxon>
    </lineage>
</organism>
<feature type="domain" description="FPL" evidence="3">
    <location>
        <begin position="59"/>
        <end position="208"/>
    </location>
</feature>
<dbReference type="GO" id="GO:0016197">
    <property type="term" value="P:endosomal transport"/>
    <property type="evidence" value="ECO:0007669"/>
    <property type="project" value="TreeGrafter"/>
</dbReference>